<keyword evidence="10" id="KW-1185">Reference proteome</keyword>
<dbReference type="PANTHER" id="PTHR33885:SF3">
    <property type="entry name" value="PHAGE SHOCK PROTEIN C"/>
    <property type="match status" value="1"/>
</dbReference>
<dbReference type="eggNOG" id="COG1983">
    <property type="taxonomic scope" value="Bacteria"/>
</dbReference>
<evidence type="ECO:0000256" key="4">
    <source>
        <dbReference type="ARBA" id="ARBA00022989"/>
    </source>
</evidence>
<sequence length="169" mass="18051">MDVSTPRLMRSRGDALIAGVAGGIARYLGVDSTLVRLIFVVLAFSGAGVLLYPLLWIIMPLERTPAPGRATNPAGREPFVDGERVQRLRSDPPTGTDGDADSEIPINNLNDRNPSHALPSARRTWQLGVILIGVGILALLSLLLGPAFGKLLFPMVLIAAGVLVLLRNR</sequence>
<evidence type="ECO:0000256" key="2">
    <source>
        <dbReference type="ARBA" id="ARBA00022475"/>
    </source>
</evidence>
<keyword evidence="5 7" id="KW-0472">Membrane</keyword>
<accession>A7NIR9</accession>
<dbReference type="InterPro" id="IPR007168">
    <property type="entry name" value="Phageshock_PspC_N"/>
</dbReference>
<dbReference type="STRING" id="383372.Rcas_1275"/>
<proteinExistence type="predicted"/>
<keyword evidence="4 7" id="KW-1133">Transmembrane helix</keyword>
<dbReference type="AlphaFoldDB" id="A7NIR9"/>
<feature type="transmembrane region" description="Helical" evidence="7">
    <location>
        <begin position="125"/>
        <end position="145"/>
    </location>
</feature>
<keyword evidence="3 7" id="KW-0812">Transmembrane</keyword>
<evidence type="ECO:0000313" key="9">
    <source>
        <dbReference type="EMBL" id="ABU57372.1"/>
    </source>
</evidence>
<evidence type="ECO:0000259" key="8">
    <source>
        <dbReference type="Pfam" id="PF04024"/>
    </source>
</evidence>
<evidence type="ECO:0000256" key="5">
    <source>
        <dbReference type="ARBA" id="ARBA00023136"/>
    </source>
</evidence>
<dbReference type="EMBL" id="CP000804">
    <property type="protein sequence ID" value="ABU57372.1"/>
    <property type="molecule type" value="Genomic_DNA"/>
</dbReference>
<gene>
    <name evidence="9" type="ordered locus">Rcas_1275</name>
</gene>
<organism evidence="9 10">
    <name type="scientific">Roseiflexus castenholzii (strain DSM 13941 / HLO8)</name>
    <dbReference type="NCBI Taxonomy" id="383372"/>
    <lineage>
        <taxon>Bacteria</taxon>
        <taxon>Bacillati</taxon>
        <taxon>Chloroflexota</taxon>
        <taxon>Chloroflexia</taxon>
        <taxon>Chloroflexales</taxon>
        <taxon>Roseiflexineae</taxon>
        <taxon>Roseiflexaceae</taxon>
        <taxon>Roseiflexus</taxon>
    </lineage>
</organism>
<feature type="transmembrane region" description="Helical" evidence="7">
    <location>
        <begin position="35"/>
        <end position="59"/>
    </location>
</feature>
<protein>
    <submittedName>
        <fullName evidence="9">Phage shock protein C, PspC</fullName>
    </submittedName>
</protein>
<feature type="transmembrane region" description="Helical" evidence="7">
    <location>
        <begin position="151"/>
        <end position="168"/>
    </location>
</feature>
<feature type="region of interest" description="Disordered" evidence="6">
    <location>
        <begin position="67"/>
        <end position="112"/>
    </location>
</feature>
<dbReference type="GO" id="GO:0005886">
    <property type="term" value="C:plasma membrane"/>
    <property type="evidence" value="ECO:0007669"/>
    <property type="project" value="UniProtKB-SubCell"/>
</dbReference>
<comment type="subcellular location">
    <subcellularLocation>
        <location evidence="1">Cell membrane</location>
        <topology evidence="1">Single-pass membrane protein</topology>
    </subcellularLocation>
</comment>
<feature type="domain" description="Phage shock protein PspC N-terminal" evidence="8">
    <location>
        <begin position="7"/>
        <end position="61"/>
    </location>
</feature>
<evidence type="ECO:0000256" key="1">
    <source>
        <dbReference type="ARBA" id="ARBA00004162"/>
    </source>
</evidence>
<dbReference type="OrthoDB" id="166925at2"/>
<evidence type="ECO:0000256" key="6">
    <source>
        <dbReference type="SAM" id="MobiDB-lite"/>
    </source>
</evidence>
<feature type="compositionally biased region" description="Basic and acidic residues" evidence="6">
    <location>
        <begin position="78"/>
        <end position="90"/>
    </location>
</feature>
<name>A7NIR9_ROSCS</name>
<keyword evidence="2" id="KW-1003">Cell membrane</keyword>
<reference evidence="9 10" key="1">
    <citation type="submission" date="2007-08" db="EMBL/GenBank/DDBJ databases">
        <title>Complete sequence of Roseiflexus castenholzii DSM 13941.</title>
        <authorList>
            <consortium name="US DOE Joint Genome Institute"/>
            <person name="Copeland A."/>
            <person name="Lucas S."/>
            <person name="Lapidus A."/>
            <person name="Barry K."/>
            <person name="Glavina del Rio T."/>
            <person name="Dalin E."/>
            <person name="Tice H."/>
            <person name="Pitluck S."/>
            <person name="Thompson L.S."/>
            <person name="Brettin T."/>
            <person name="Bruce D."/>
            <person name="Detter J.C."/>
            <person name="Han C."/>
            <person name="Tapia R."/>
            <person name="Schmutz J."/>
            <person name="Larimer F."/>
            <person name="Land M."/>
            <person name="Hauser L."/>
            <person name="Kyrpides N."/>
            <person name="Mikhailova N."/>
            <person name="Bryant D.A."/>
            <person name="Hanada S."/>
            <person name="Tsukatani Y."/>
            <person name="Richardson P."/>
        </authorList>
    </citation>
    <scope>NUCLEOTIDE SEQUENCE [LARGE SCALE GENOMIC DNA]</scope>
    <source>
        <strain evidence="10">DSM 13941 / HLO8</strain>
    </source>
</reference>
<evidence type="ECO:0000313" key="10">
    <source>
        <dbReference type="Proteomes" id="UP000000263"/>
    </source>
</evidence>
<dbReference type="InterPro" id="IPR052027">
    <property type="entry name" value="PspC"/>
</dbReference>
<dbReference type="KEGG" id="rca:Rcas_1275"/>
<dbReference type="PANTHER" id="PTHR33885">
    <property type="entry name" value="PHAGE SHOCK PROTEIN C"/>
    <property type="match status" value="1"/>
</dbReference>
<evidence type="ECO:0000256" key="3">
    <source>
        <dbReference type="ARBA" id="ARBA00022692"/>
    </source>
</evidence>
<dbReference type="RefSeq" id="WP_012119802.1">
    <property type="nucleotide sequence ID" value="NC_009767.1"/>
</dbReference>
<evidence type="ECO:0000256" key="7">
    <source>
        <dbReference type="SAM" id="Phobius"/>
    </source>
</evidence>
<dbReference type="HOGENOM" id="CLU_099432_0_0_0"/>
<dbReference type="Pfam" id="PF04024">
    <property type="entry name" value="PspC"/>
    <property type="match status" value="1"/>
</dbReference>
<dbReference type="Proteomes" id="UP000000263">
    <property type="component" value="Chromosome"/>
</dbReference>